<evidence type="ECO:0000313" key="2">
    <source>
        <dbReference type="EMBL" id="KKK89563.1"/>
    </source>
</evidence>
<feature type="transmembrane region" description="Helical" evidence="1">
    <location>
        <begin position="50"/>
        <end position="72"/>
    </location>
</feature>
<name>A0A0F8Z739_9ZZZZ</name>
<dbReference type="AlphaFoldDB" id="A0A0F8Z739"/>
<protein>
    <submittedName>
        <fullName evidence="2">Uncharacterized protein</fullName>
    </submittedName>
</protein>
<keyword evidence="1" id="KW-0472">Membrane</keyword>
<organism evidence="2">
    <name type="scientific">marine sediment metagenome</name>
    <dbReference type="NCBI Taxonomy" id="412755"/>
    <lineage>
        <taxon>unclassified sequences</taxon>
        <taxon>metagenomes</taxon>
        <taxon>ecological metagenomes</taxon>
    </lineage>
</organism>
<sequence>MNASGGSHRAPKGRQQNSTCMSALLWITSPLTLQLSLLVALLVVTPRSSLTSSVTVTTLTIFFLSAWLITAVREIFSGLPHSKHSHETAASLMET</sequence>
<reference evidence="2" key="1">
    <citation type="journal article" date="2015" name="Nature">
        <title>Complex archaea that bridge the gap between prokaryotes and eukaryotes.</title>
        <authorList>
            <person name="Spang A."/>
            <person name="Saw J.H."/>
            <person name="Jorgensen S.L."/>
            <person name="Zaremba-Niedzwiedzka K."/>
            <person name="Martijn J."/>
            <person name="Lind A.E."/>
            <person name="van Eijk R."/>
            <person name="Schleper C."/>
            <person name="Guy L."/>
            <person name="Ettema T.J."/>
        </authorList>
    </citation>
    <scope>NUCLEOTIDE SEQUENCE</scope>
</reference>
<gene>
    <name evidence="2" type="ORF">LCGC14_2731840</name>
</gene>
<feature type="transmembrane region" description="Helical" evidence="1">
    <location>
        <begin position="21"/>
        <end position="44"/>
    </location>
</feature>
<proteinExistence type="predicted"/>
<accession>A0A0F8Z739</accession>
<keyword evidence="1" id="KW-1133">Transmembrane helix</keyword>
<keyword evidence="1" id="KW-0812">Transmembrane</keyword>
<dbReference type="EMBL" id="LAZR01049471">
    <property type="protein sequence ID" value="KKK89563.1"/>
    <property type="molecule type" value="Genomic_DNA"/>
</dbReference>
<comment type="caution">
    <text evidence="2">The sequence shown here is derived from an EMBL/GenBank/DDBJ whole genome shotgun (WGS) entry which is preliminary data.</text>
</comment>
<evidence type="ECO:0000256" key="1">
    <source>
        <dbReference type="SAM" id="Phobius"/>
    </source>
</evidence>